<keyword evidence="5" id="KW-0539">Nucleus</keyword>
<evidence type="ECO:0000313" key="7">
    <source>
        <dbReference type="EMBL" id="KAK3926642.1"/>
    </source>
</evidence>
<dbReference type="InterPro" id="IPR012337">
    <property type="entry name" value="RNaseH-like_sf"/>
</dbReference>
<dbReference type="Pfam" id="PF05699">
    <property type="entry name" value="Dimer_Tnp_hAT"/>
    <property type="match status" value="1"/>
</dbReference>
<name>A0AAE1HSK1_9NEOP</name>
<evidence type="ECO:0000313" key="8">
    <source>
        <dbReference type="Proteomes" id="UP001219518"/>
    </source>
</evidence>
<reference evidence="7" key="2">
    <citation type="journal article" date="2023" name="BMC Genomics">
        <title>Pest status, molecular evolution, and epigenetic factors derived from the genome assembly of Frankliniella fusca, a thysanopteran phytovirus vector.</title>
        <authorList>
            <person name="Catto M.A."/>
            <person name="Labadie P.E."/>
            <person name="Jacobson A.L."/>
            <person name="Kennedy G.G."/>
            <person name="Srinivasan R."/>
            <person name="Hunt B.G."/>
        </authorList>
    </citation>
    <scope>NUCLEOTIDE SEQUENCE</scope>
    <source>
        <strain evidence="7">PL_HMW_Pooled</strain>
    </source>
</reference>
<comment type="subcellular location">
    <subcellularLocation>
        <location evidence="1">Nucleus</location>
    </subcellularLocation>
</comment>
<reference evidence="7" key="1">
    <citation type="submission" date="2021-07" db="EMBL/GenBank/DDBJ databases">
        <authorList>
            <person name="Catto M.A."/>
            <person name="Jacobson A."/>
            <person name="Kennedy G."/>
            <person name="Labadie P."/>
            <person name="Hunt B.G."/>
            <person name="Srinivasan R."/>
        </authorList>
    </citation>
    <scope>NUCLEOTIDE SEQUENCE</scope>
    <source>
        <strain evidence="7">PL_HMW_Pooled</strain>
        <tissue evidence="7">Head</tissue>
    </source>
</reference>
<organism evidence="7 8">
    <name type="scientific">Frankliniella fusca</name>
    <dbReference type="NCBI Taxonomy" id="407009"/>
    <lineage>
        <taxon>Eukaryota</taxon>
        <taxon>Metazoa</taxon>
        <taxon>Ecdysozoa</taxon>
        <taxon>Arthropoda</taxon>
        <taxon>Hexapoda</taxon>
        <taxon>Insecta</taxon>
        <taxon>Pterygota</taxon>
        <taxon>Neoptera</taxon>
        <taxon>Paraneoptera</taxon>
        <taxon>Thysanoptera</taxon>
        <taxon>Terebrantia</taxon>
        <taxon>Thripoidea</taxon>
        <taxon>Thripidae</taxon>
        <taxon>Frankliniella</taxon>
    </lineage>
</organism>
<evidence type="ECO:0000256" key="2">
    <source>
        <dbReference type="ARBA" id="ARBA00022723"/>
    </source>
</evidence>
<feature type="domain" description="HAT C-terminal dimerisation" evidence="6">
    <location>
        <begin position="172"/>
        <end position="248"/>
    </location>
</feature>
<keyword evidence="2" id="KW-0479">Metal-binding</keyword>
<accession>A0AAE1HSK1</accession>
<keyword evidence="8" id="KW-1185">Reference proteome</keyword>
<dbReference type="PANTHER" id="PTHR46481">
    <property type="entry name" value="ZINC FINGER BED DOMAIN-CONTAINING PROTEIN 4"/>
    <property type="match status" value="1"/>
</dbReference>
<evidence type="ECO:0000256" key="1">
    <source>
        <dbReference type="ARBA" id="ARBA00004123"/>
    </source>
</evidence>
<dbReference type="PANTHER" id="PTHR46481:SF10">
    <property type="entry name" value="ZINC FINGER BED DOMAIN-CONTAINING PROTEIN 39"/>
    <property type="match status" value="1"/>
</dbReference>
<dbReference type="EMBL" id="JAHWGI010001269">
    <property type="protein sequence ID" value="KAK3926642.1"/>
    <property type="molecule type" value="Genomic_DNA"/>
</dbReference>
<keyword evidence="4" id="KW-0862">Zinc</keyword>
<evidence type="ECO:0000256" key="3">
    <source>
        <dbReference type="ARBA" id="ARBA00022771"/>
    </source>
</evidence>
<dbReference type="Proteomes" id="UP001219518">
    <property type="component" value="Unassembled WGS sequence"/>
</dbReference>
<evidence type="ECO:0000256" key="5">
    <source>
        <dbReference type="ARBA" id="ARBA00023242"/>
    </source>
</evidence>
<evidence type="ECO:0000256" key="4">
    <source>
        <dbReference type="ARBA" id="ARBA00022833"/>
    </source>
</evidence>
<dbReference type="AlphaFoldDB" id="A0AAE1HSK1"/>
<comment type="caution">
    <text evidence="7">The sequence shown here is derived from an EMBL/GenBank/DDBJ whole genome shotgun (WGS) entry which is preliminary data.</text>
</comment>
<evidence type="ECO:0000259" key="6">
    <source>
        <dbReference type="Pfam" id="PF05699"/>
    </source>
</evidence>
<keyword evidence="3" id="KW-0863">Zinc-finger</keyword>
<protein>
    <submittedName>
        <fullName evidence="7">Zinc finger BED domain-containing protein 4</fullName>
    </submittedName>
</protein>
<dbReference type="InterPro" id="IPR008906">
    <property type="entry name" value="HATC_C_dom"/>
</dbReference>
<sequence>MVSAQELSRLRHVIELLKPLERVTVELGAEKNTSISKVTPMSNILTQCHYKLSRAPVPENDETARGLQTRLLQHLNQSLGRVEHVRTYAVATILDPRFKNKSFDSPAACAGAISAVKELMREAVLERERTPSPQPPLQAAPPEDDFWGEHDQQVAAQQLPTPTMTVAGMPTELKIYLDQPLEPRQSNPVKYWAEQTRVFPVLAPVALHYAVIPATSVPSERLFSEAGATSSERRSRISPKHLRALLFLSGIAEQDWGGL</sequence>
<dbReference type="GO" id="GO:0046983">
    <property type="term" value="F:protein dimerization activity"/>
    <property type="evidence" value="ECO:0007669"/>
    <property type="project" value="InterPro"/>
</dbReference>
<dbReference type="GO" id="GO:0008270">
    <property type="term" value="F:zinc ion binding"/>
    <property type="evidence" value="ECO:0007669"/>
    <property type="project" value="UniProtKB-KW"/>
</dbReference>
<dbReference type="SUPFAM" id="SSF53098">
    <property type="entry name" value="Ribonuclease H-like"/>
    <property type="match status" value="1"/>
</dbReference>
<gene>
    <name evidence="7" type="ORF">KUF71_014978</name>
</gene>
<dbReference type="GO" id="GO:0005634">
    <property type="term" value="C:nucleus"/>
    <property type="evidence" value="ECO:0007669"/>
    <property type="project" value="UniProtKB-SubCell"/>
</dbReference>
<dbReference type="InterPro" id="IPR052035">
    <property type="entry name" value="ZnF_BED_domain_contain"/>
</dbReference>
<proteinExistence type="predicted"/>